<protein>
    <submittedName>
        <fullName evidence="2">Uncharacterized protein</fullName>
    </submittedName>
</protein>
<proteinExistence type="predicted"/>
<evidence type="ECO:0000256" key="1">
    <source>
        <dbReference type="SAM" id="SignalP"/>
    </source>
</evidence>
<dbReference type="Gene3D" id="3.20.20.80">
    <property type="entry name" value="Glycosidases"/>
    <property type="match status" value="1"/>
</dbReference>
<sequence precursor="true">MMLRIILLSSLTFCLASSAVSAESGKAPISLHPDNPHYFQWRGKPTILVTSGEHYGALLNQDFDYVKYFDELKAHGLNHTRVFAGTYRENAYAFGITDNPLAPKPGRYLSPWARSGEPGYAGGGPKFDLTKWDSAWFERAKDLLQQASDRGIVVELTLFCPMYNDKLWEICPMNAANNVNGIGAVAREEVYTLKHRDLLDIQIATTRKIVQELKEFDNLYYEVCNEPYIGGFGMEWQHRIVDEIVEAEKKFSHRHLISLNIANGRKKIEQPHPAVSIFNFHYCVPPDTVAMNYGLNKVIGENETGFRGSADVLYRTEAWDFLLAGGALYNNLDYSFTAKHPAGTLRDYKSPGGGSVELRQQLGILKRFLDGFDFTRMKPDQSVVRALQPKLTTYTLAETGKAYAMYFHVPLPRKSKDLPSLLADDIEAVATINLPAGKWQAEWLDTKSGKVANQESFQHKGGDREFKSPKFSNDIALRLLRQN</sequence>
<feature type="signal peptide" evidence="1">
    <location>
        <begin position="1"/>
        <end position="22"/>
    </location>
</feature>
<dbReference type="EMBL" id="CP036262">
    <property type="protein sequence ID" value="QDS94585.1"/>
    <property type="molecule type" value="Genomic_DNA"/>
</dbReference>
<feature type="chain" id="PRO_5022054989" evidence="1">
    <location>
        <begin position="23"/>
        <end position="483"/>
    </location>
</feature>
<keyword evidence="3" id="KW-1185">Reference proteome</keyword>
<name>A0A517MI85_9BACT</name>
<accession>A0A517MI85</accession>
<dbReference type="KEGG" id="rml:FF011L_33640"/>
<gene>
    <name evidence="2" type="ORF">FF011L_33640</name>
</gene>
<reference evidence="2 3" key="1">
    <citation type="submission" date="2019-02" db="EMBL/GenBank/DDBJ databases">
        <title>Deep-cultivation of Planctomycetes and their phenomic and genomic characterization uncovers novel biology.</title>
        <authorList>
            <person name="Wiegand S."/>
            <person name="Jogler M."/>
            <person name="Boedeker C."/>
            <person name="Pinto D."/>
            <person name="Vollmers J."/>
            <person name="Rivas-Marin E."/>
            <person name="Kohn T."/>
            <person name="Peeters S.H."/>
            <person name="Heuer A."/>
            <person name="Rast P."/>
            <person name="Oberbeckmann S."/>
            <person name="Bunk B."/>
            <person name="Jeske O."/>
            <person name="Meyerdierks A."/>
            <person name="Storesund J.E."/>
            <person name="Kallscheuer N."/>
            <person name="Luecker S."/>
            <person name="Lage O.M."/>
            <person name="Pohl T."/>
            <person name="Merkel B.J."/>
            <person name="Hornburger P."/>
            <person name="Mueller R.-W."/>
            <person name="Bruemmer F."/>
            <person name="Labrenz M."/>
            <person name="Spormann A.M."/>
            <person name="Op den Camp H."/>
            <person name="Overmann J."/>
            <person name="Amann R."/>
            <person name="Jetten M.S.M."/>
            <person name="Mascher T."/>
            <person name="Medema M.H."/>
            <person name="Devos D.P."/>
            <person name="Kaster A.-K."/>
            <person name="Ovreas L."/>
            <person name="Rohde M."/>
            <person name="Galperin M.Y."/>
            <person name="Jogler C."/>
        </authorList>
    </citation>
    <scope>NUCLEOTIDE SEQUENCE [LARGE SCALE GENOMIC DNA]</scope>
    <source>
        <strain evidence="2 3">FF011L</strain>
    </source>
</reference>
<dbReference type="Proteomes" id="UP000320672">
    <property type="component" value="Chromosome"/>
</dbReference>
<dbReference type="InterPro" id="IPR017853">
    <property type="entry name" value="GH"/>
</dbReference>
<dbReference type="AlphaFoldDB" id="A0A517MI85"/>
<evidence type="ECO:0000313" key="2">
    <source>
        <dbReference type="EMBL" id="QDS94585.1"/>
    </source>
</evidence>
<evidence type="ECO:0000313" key="3">
    <source>
        <dbReference type="Proteomes" id="UP000320672"/>
    </source>
</evidence>
<keyword evidence="1" id="KW-0732">Signal</keyword>
<dbReference type="SUPFAM" id="SSF51445">
    <property type="entry name" value="(Trans)glycosidases"/>
    <property type="match status" value="1"/>
</dbReference>
<organism evidence="2 3">
    <name type="scientific">Roseimaritima multifibrata</name>
    <dbReference type="NCBI Taxonomy" id="1930274"/>
    <lineage>
        <taxon>Bacteria</taxon>
        <taxon>Pseudomonadati</taxon>
        <taxon>Planctomycetota</taxon>
        <taxon>Planctomycetia</taxon>
        <taxon>Pirellulales</taxon>
        <taxon>Pirellulaceae</taxon>
        <taxon>Roseimaritima</taxon>
    </lineage>
</organism>